<dbReference type="InterPro" id="IPR011992">
    <property type="entry name" value="EF-hand-dom_pair"/>
</dbReference>
<keyword evidence="3" id="KW-0472">Membrane</keyword>
<gene>
    <name evidence="5" type="ORF">Enr17x_24940</name>
</gene>
<evidence type="ECO:0000313" key="6">
    <source>
        <dbReference type="Proteomes" id="UP000318313"/>
    </source>
</evidence>
<dbReference type="KEGG" id="gfm:Enr17x_24940"/>
<dbReference type="AlphaFoldDB" id="A0A518IBJ9"/>
<sequence length="865" mass="100383">MKLMPRTFSLLMISSRFFRVTVFVVLMVSLGTAPLSAQNEPAKASPQKTNVRKAFNSKAREQFDRANTNEDDVLTQAEYLKTLRPEHQKIGKRDFLLFDRNQNQLMEYDEYLCTPSIPLEERLIPDPVTDRVQQFLNALQQRFQKGDLNADAQLSEQEFQQARFTATLPGLALTSFTDWDRDQDGQVSQQDIQLLLEIAFGVRAPEGQLLREPGGRVVNWMLFRHLDEDHNNQLSVKELKPRIKDAQQLQEVLKEADQNKDQQLSLEEWKTTKHCWIDPVYYFKRIDKNFDARLDPGELANDTGFHRDLAPYLIPAFDRDGDGVLTLYEYLNTPITNPVVKWHVERKDKDNDGTLSAAEFDWDIGLSARSLIHEYFTLLDQDHNQRLDQREFFFNTNAKTPRKQFDLADKNQDGVLDQTEYLATLKPEHQQIGGRDFLLYDQNQNQLMEYREYLSVPAVPLAQRVVPDPVTDQAQKLLNALLLRSRKWDLDSDGQLSMQEFRVGWPTAAMPGMAFASRINWDRNRDGQITEEEMRLMLEIAYGVRTLDGQLLREPGGRVVNWMLFGHLDLDHNRRLSASELKAKYKDADQLLKQADQNQDRQLSLEEWKTTKYCWIDPVYYFKRIDKNFDARLDPSELASDAGFHRDLAPYLIPAFDRDGDGVLTLYEYLNTPITNPVMKWHVEKKDRDHDGTLSVNEFSRGTGLAGRALINDYFALLDRDHNQRLDKQEFFLQIDLVKAPREIVFKELDSNQDQGLSFDEIFIATKNVIKPGDGIPFEKVMSHTEEEFKQLDLDHDNRLSLDEFKKDLAVVVLPPFTYNPRLAKDFRKTVPVPESDYTILVVMLLNILLVGGVAFYFIRVKLKK</sequence>
<name>A0A518IBJ9_9PLAN</name>
<dbReference type="PANTHER" id="PTHR10827">
    <property type="entry name" value="RETICULOCALBIN"/>
    <property type="match status" value="1"/>
</dbReference>
<dbReference type="InterPro" id="IPR002048">
    <property type="entry name" value="EF_hand_dom"/>
</dbReference>
<dbReference type="GO" id="GO:0005509">
    <property type="term" value="F:calcium ion binding"/>
    <property type="evidence" value="ECO:0007669"/>
    <property type="project" value="InterPro"/>
</dbReference>
<keyword evidence="2" id="KW-0677">Repeat</keyword>
<evidence type="ECO:0000256" key="2">
    <source>
        <dbReference type="ARBA" id="ARBA00022737"/>
    </source>
</evidence>
<feature type="domain" description="EF-hand" evidence="4">
    <location>
        <begin position="396"/>
        <end position="431"/>
    </location>
</feature>
<keyword evidence="6" id="KW-1185">Reference proteome</keyword>
<evidence type="ECO:0000256" key="1">
    <source>
        <dbReference type="ARBA" id="ARBA00022723"/>
    </source>
</evidence>
<evidence type="ECO:0000256" key="3">
    <source>
        <dbReference type="SAM" id="Phobius"/>
    </source>
</evidence>
<reference evidence="5 6" key="1">
    <citation type="submission" date="2019-03" db="EMBL/GenBank/DDBJ databases">
        <title>Deep-cultivation of Planctomycetes and their phenomic and genomic characterization uncovers novel biology.</title>
        <authorList>
            <person name="Wiegand S."/>
            <person name="Jogler M."/>
            <person name="Boedeker C."/>
            <person name="Pinto D."/>
            <person name="Vollmers J."/>
            <person name="Rivas-Marin E."/>
            <person name="Kohn T."/>
            <person name="Peeters S.H."/>
            <person name="Heuer A."/>
            <person name="Rast P."/>
            <person name="Oberbeckmann S."/>
            <person name="Bunk B."/>
            <person name="Jeske O."/>
            <person name="Meyerdierks A."/>
            <person name="Storesund J.E."/>
            <person name="Kallscheuer N."/>
            <person name="Luecker S."/>
            <person name="Lage O.M."/>
            <person name="Pohl T."/>
            <person name="Merkel B.J."/>
            <person name="Hornburger P."/>
            <person name="Mueller R.-W."/>
            <person name="Bruemmer F."/>
            <person name="Labrenz M."/>
            <person name="Spormann A.M."/>
            <person name="Op den Camp H."/>
            <person name="Overmann J."/>
            <person name="Amann R."/>
            <person name="Jetten M.S.M."/>
            <person name="Mascher T."/>
            <person name="Medema M.H."/>
            <person name="Devos D.P."/>
            <person name="Kaster A.-K."/>
            <person name="Ovreas L."/>
            <person name="Rohde M."/>
            <person name="Galperin M.Y."/>
            <person name="Jogler C."/>
        </authorList>
    </citation>
    <scope>NUCLEOTIDE SEQUENCE [LARGE SCALE GENOMIC DNA]</scope>
    <source>
        <strain evidence="5 6">Enr17</strain>
    </source>
</reference>
<dbReference type="PROSITE" id="PS00018">
    <property type="entry name" value="EF_HAND_1"/>
    <property type="match status" value="9"/>
</dbReference>
<dbReference type="Gene3D" id="1.10.238.10">
    <property type="entry name" value="EF-hand"/>
    <property type="match status" value="8"/>
</dbReference>
<dbReference type="PROSITE" id="PS50222">
    <property type="entry name" value="EF_HAND_2"/>
    <property type="match status" value="4"/>
</dbReference>
<organism evidence="5 6">
    <name type="scientific">Gimesia fumaroli</name>
    <dbReference type="NCBI Taxonomy" id="2527976"/>
    <lineage>
        <taxon>Bacteria</taxon>
        <taxon>Pseudomonadati</taxon>
        <taxon>Planctomycetota</taxon>
        <taxon>Planctomycetia</taxon>
        <taxon>Planctomycetales</taxon>
        <taxon>Planctomycetaceae</taxon>
        <taxon>Gimesia</taxon>
    </lineage>
</organism>
<feature type="transmembrane region" description="Helical" evidence="3">
    <location>
        <begin position="838"/>
        <end position="859"/>
    </location>
</feature>
<dbReference type="InterPro" id="IPR018247">
    <property type="entry name" value="EF_Hand_1_Ca_BS"/>
</dbReference>
<evidence type="ECO:0000313" key="5">
    <source>
        <dbReference type="EMBL" id="QDV50454.1"/>
    </source>
</evidence>
<feature type="domain" description="EF-hand" evidence="4">
    <location>
        <begin position="522"/>
        <end position="544"/>
    </location>
</feature>
<dbReference type="Pfam" id="PF13499">
    <property type="entry name" value="EF-hand_7"/>
    <property type="match status" value="1"/>
</dbReference>
<dbReference type="Proteomes" id="UP000318313">
    <property type="component" value="Chromosome"/>
</dbReference>
<protein>
    <submittedName>
        <fullName evidence="5">Transaldolase/EF-hand domain-containing protein</fullName>
    </submittedName>
</protein>
<feature type="domain" description="EF-hand" evidence="4">
    <location>
        <begin position="244"/>
        <end position="279"/>
    </location>
</feature>
<evidence type="ECO:0000259" key="4">
    <source>
        <dbReference type="PROSITE" id="PS50222"/>
    </source>
</evidence>
<dbReference type="Pfam" id="PF13202">
    <property type="entry name" value="EF-hand_5"/>
    <property type="match status" value="2"/>
</dbReference>
<dbReference type="PANTHER" id="PTHR10827:SF98">
    <property type="entry name" value="45 KDA CALCIUM-BINDING PROTEIN"/>
    <property type="match status" value="1"/>
</dbReference>
<proteinExistence type="predicted"/>
<feature type="domain" description="EF-hand" evidence="4">
    <location>
        <begin position="780"/>
        <end position="815"/>
    </location>
</feature>
<accession>A0A518IBJ9</accession>
<keyword evidence="1" id="KW-0479">Metal-binding</keyword>
<dbReference type="EMBL" id="CP037452">
    <property type="protein sequence ID" value="QDV50454.1"/>
    <property type="molecule type" value="Genomic_DNA"/>
</dbReference>
<keyword evidence="3" id="KW-1133">Transmembrane helix</keyword>
<dbReference type="SUPFAM" id="SSF47473">
    <property type="entry name" value="EF-hand"/>
    <property type="match status" value="5"/>
</dbReference>
<dbReference type="SMART" id="SM00054">
    <property type="entry name" value="EFh"/>
    <property type="match status" value="13"/>
</dbReference>
<keyword evidence="3" id="KW-0812">Transmembrane</keyword>